<evidence type="ECO:0000256" key="2">
    <source>
        <dbReference type="ARBA" id="ARBA00004924"/>
    </source>
</evidence>
<dbReference type="EMBL" id="ML976616">
    <property type="protein sequence ID" value="KAF1846034.1"/>
    <property type="molecule type" value="Genomic_DNA"/>
</dbReference>
<dbReference type="PANTHER" id="PTHR23023">
    <property type="entry name" value="DIMETHYLANILINE MONOOXYGENASE"/>
    <property type="match status" value="1"/>
</dbReference>
<keyword evidence="8" id="KW-0560">Oxidoreductase</keyword>
<dbReference type="GeneID" id="63853301"/>
<gene>
    <name evidence="11" type="ORF">K460DRAFT_395549</name>
</gene>
<keyword evidence="11" id="KW-0503">Monooxygenase</keyword>
<evidence type="ECO:0000256" key="10">
    <source>
        <dbReference type="ARBA" id="ARBA00049248"/>
    </source>
</evidence>
<comment type="cofactor">
    <cofactor evidence="1">
        <name>FAD</name>
        <dbReference type="ChEBI" id="CHEBI:57692"/>
    </cofactor>
</comment>
<evidence type="ECO:0000256" key="3">
    <source>
        <dbReference type="ARBA" id="ARBA00007588"/>
    </source>
</evidence>
<protein>
    <recommendedName>
        <fullName evidence="4">L-ornithine N(5)-monooxygenase [NAD(P)H]</fullName>
        <ecNumber evidence="4">1.14.13.196</ecNumber>
    </recommendedName>
</protein>
<dbReference type="GO" id="GO:0004497">
    <property type="term" value="F:monooxygenase activity"/>
    <property type="evidence" value="ECO:0007669"/>
    <property type="project" value="UniProtKB-KW"/>
</dbReference>
<keyword evidence="5" id="KW-0285">Flavoprotein</keyword>
<keyword evidence="6" id="KW-0274">FAD</keyword>
<dbReference type="EC" id="1.14.13.196" evidence="4"/>
<dbReference type="Proteomes" id="UP000800039">
    <property type="component" value="Unassembled WGS sequence"/>
</dbReference>
<evidence type="ECO:0000256" key="7">
    <source>
        <dbReference type="ARBA" id="ARBA00022857"/>
    </source>
</evidence>
<organism evidence="11 12">
    <name type="scientific">Cucurbitaria berberidis CBS 394.84</name>
    <dbReference type="NCBI Taxonomy" id="1168544"/>
    <lineage>
        <taxon>Eukaryota</taxon>
        <taxon>Fungi</taxon>
        <taxon>Dikarya</taxon>
        <taxon>Ascomycota</taxon>
        <taxon>Pezizomycotina</taxon>
        <taxon>Dothideomycetes</taxon>
        <taxon>Pleosporomycetidae</taxon>
        <taxon>Pleosporales</taxon>
        <taxon>Pleosporineae</taxon>
        <taxon>Cucurbitariaceae</taxon>
        <taxon>Cucurbitaria</taxon>
    </lineage>
</organism>
<comment type="caution">
    <text evidence="11">The sequence shown here is derived from an EMBL/GenBank/DDBJ whole genome shotgun (WGS) entry which is preliminary data.</text>
</comment>
<dbReference type="Pfam" id="PF13434">
    <property type="entry name" value="Lys_Orn_oxgnase"/>
    <property type="match status" value="1"/>
</dbReference>
<reference evidence="11" key="1">
    <citation type="submission" date="2020-01" db="EMBL/GenBank/DDBJ databases">
        <authorList>
            <consortium name="DOE Joint Genome Institute"/>
            <person name="Haridas S."/>
            <person name="Albert R."/>
            <person name="Binder M."/>
            <person name="Bloem J."/>
            <person name="Labutti K."/>
            <person name="Salamov A."/>
            <person name="Andreopoulos B."/>
            <person name="Baker S.E."/>
            <person name="Barry K."/>
            <person name="Bills G."/>
            <person name="Bluhm B.H."/>
            <person name="Cannon C."/>
            <person name="Castanera R."/>
            <person name="Culley D.E."/>
            <person name="Daum C."/>
            <person name="Ezra D."/>
            <person name="Gonzalez J.B."/>
            <person name="Henrissat B."/>
            <person name="Kuo A."/>
            <person name="Liang C."/>
            <person name="Lipzen A."/>
            <person name="Lutzoni F."/>
            <person name="Magnuson J."/>
            <person name="Mondo S."/>
            <person name="Nolan M."/>
            <person name="Ohm R."/>
            <person name="Pangilinan J."/>
            <person name="Park H.-J."/>
            <person name="Ramirez L."/>
            <person name="Alfaro M."/>
            <person name="Sun H."/>
            <person name="Tritt A."/>
            <person name="Yoshinaga Y."/>
            <person name="Zwiers L.-H."/>
            <person name="Turgeon B.G."/>
            <person name="Goodwin S.B."/>
            <person name="Spatafora J.W."/>
            <person name="Crous P.W."/>
            <person name="Grigoriev I.V."/>
        </authorList>
    </citation>
    <scope>NUCLEOTIDE SEQUENCE</scope>
    <source>
        <strain evidence="11">CBS 394.84</strain>
    </source>
</reference>
<evidence type="ECO:0000256" key="8">
    <source>
        <dbReference type="ARBA" id="ARBA00023002"/>
    </source>
</evidence>
<comment type="catalytic activity">
    <reaction evidence="9">
        <text>L-ornithine + NADPH + O2 = N(5)-hydroxy-L-ornithine + NADP(+) + H2O</text>
        <dbReference type="Rhea" id="RHEA:41508"/>
        <dbReference type="ChEBI" id="CHEBI:15377"/>
        <dbReference type="ChEBI" id="CHEBI:15379"/>
        <dbReference type="ChEBI" id="CHEBI:46911"/>
        <dbReference type="ChEBI" id="CHEBI:57783"/>
        <dbReference type="ChEBI" id="CHEBI:58349"/>
        <dbReference type="ChEBI" id="CHEBI:78275"/>
        <dbReference type="EC" id="1.14.13.196"/>
    </reaction>
</comment>
<evidence type="ECO:0000256" key="1">
    <source>
        <dbReference type="ARBA" id="ARBA00001974"/>
    </source>
</evidence>
<comment type="catalytic activity">
    <reaction evidence="10">
        <text>L-ornithine + NADH + O2 = N(5)-hydroxy-L-ornithine + NAD(+) + H2O</text>
        <dbReference type="Rhea" id="RHEA:41512"/>
        <dbReference type="ChEBI" id="CHEBI:15377"/>
        <dbReference type="ChEBI" id="CHEBI:15379"/>
        <dbReference type="ChEBI" id="CHEBI:46911"/>
        <dbReference type="ChEBI" id="CHEBI:57540"/>
        <dbReference type="ChEBI" id="CHEBI:57945"/>
        <dbReference type="ChEBI" id="CHEBI:78275"/>
        <dbReference type="EC" id="1.14.13.196"/>
    </reaction>
</comment>
<evidence type="ECO:0000256" key="9">
    <source>
        <dbReference type="ARBA" id="ARBA00047598"/>
    </source>
</evidence>
<comment type="pathway">
    <text evidence="2">Siderophore biosynthesis.</text>
</comment>
<evidence type="ECO:0000313" key="12">
    <source>
        <dbReference type="Proteomes" id="UP000800039"/>
    </source>
</evidence>
<dbReference type="SUPFAM" id="SSF51905">
    <property type="entry name" value="FAD/NAD(P)-binding domain"/>
    <property type="match status" value="1"/>
</dbReference>
<dbReference type="InterPro" id="IPR036188">
    <property type="entry name" value="FAD/NAD-bd_sf"/>
</dbReference>
<dbReference type="AlphaFoldDB" id="A0A9P4L9B0"/>
<sequence>MAPQQEHHDVVVIGAGFAGLITAHRYLDLHPTASLVIVDRNVHVGGVWSRDRIYPGFYTQFVTGLAEFSDLKMRNPPKEDCIGDCFKANWMSDYLQEFATKMIHDGKSLQDRFRRAEIVNVTRDKLDKYIQWRVVCRDLTGHEDNRTFKMDDGEAHIDVKTRKLDTKLFTAQKLIVATGEFSTPKIPSFRNHSQFGAPVIHSTNFGESAILSKPDIKHVAILGAGKSSADMLYLCIKSLPPSTTFHWIIRADGTGPGWFSPIDLASPYASTIESANTQAMSFMQPSIFHEEGWWVWFLHRTWLGVWLVSWLFGLIDAEAKKRAGYFTRGKESQERGFEQLDYSPGIFWMNSAGGALHHKDFWDLIASRVVVHRAHITSTSDHTLHLSNDTQISCDALLLGTGWTSSLTFLSDELKAELGLPHDHALDSPETAANWNTLEIEAEKEVFKRFPILANPPKHKLKRAYTTPYRLYRGIAPLNDPSHSIVFVNFLLSGNMIMNAESQAPWAVAYLSQSNQLRLPSIEEQKREVAMQVAWSRRRYLSTGQLGNFAGFDAVMYTGLLLRDIGVEGPWKAKGAWGVRRPGDLGEAWKLFMENQKRLSAKEG</sequence>
<proteinExistence type="inferred from homology"/>
<evidence type="ECO:0000256" key="6">
    <source>
        <dbReference type="ARBA" id="ARBA00022827"/>
    </source>
</evidence>
<evidence type="ECO:0000256" key="4">
    <source>
        <dbReference type="ARBA" id="ARBA00012881"/>
    </source>
</evidence>
<evidence type="ECO:0000313" key="11">
    <source>
        <dbReference type="EMBL" id="KAF1846034.1"/>
    </source>
</evidence>
<dbReference type="InterPro" id="IPR025700">
    <property type="entry name" value="Lys/Orn_oxygenase"/>
</dbReference>
<dbReference type="OrthoDB" id="2915840at2759"/>
<keyword evidence="12" id="KW-1185">Reference proteome</keyword>
<dbReference type="Gene3D" id="3.50.50.60">
    <property type="entry name" value="FAD/NAD(P)-binding domain"/>
    <property type="match status" value="1"/>
</dbReference>
<name>A0A9P4L9B0_9PLEO</name>
<dbReference type="RefSeq" id="XP_040788597.1">
    <property type="nucleotide sequence ID" value="XM_040936050.1"/>
</dbReference>
<keyword evidence="7" id="KW-0521">NADP</keyword>
<accession>A0A9P4L9B0</accession>
<evidence type="ECO:0000256" key="5">
    <source>
        <dbReference type="ARBA" id="ARBA00022630"/>
    </source>
</evidence>
<dbReference type="InterPro" id="IPR050346">
    <property type="entry name" value="FMO-like"/>
</dbReference>
<comment type="similarity">
    <text evidence="3">Belongs to the lysine N(6)-hydroxylase/L-ornithine N(5)-oxygenase family.</text>
</comment>